<evidence type="ECO:0000313" key="2">
    <source>
        <dbReference type="Proteomes" id="UP000285112"/>
    </source>
</evidence>
<proteinExistence type="predicted"/>
<keyword evidence="2" id="KW-1185">Reference proteome</keyword>
<dbReference type="Proteomes" id="UP000285112">
    <property type="component" value="Unassembled WGS sequence"/>
</dbReference>
<name>A0A419IB82_9PSEU</name>
<gene>
    <name evidence="1" type="ORF">D5S19_01810</name>
</gene>
<comment type="caution">
    <text evidence="1">The sequence shown here is derived from an EMBL/GenBank/DDBJ whole genome shotgun (WGS) entry which is preliminary data.</text>
</comment>
<dbReference type="SUPFAM" id="SSF109854">
    <property type="entry name" value="DinB/YfiT-like putative metalloenzymes"/>
    <property type="match status" value="1"/>
</dbReference>
<dbReference type="OrthoDB" id="4548523at2"/>
<dbReference type="RefSeq" id="WP_120021656.1">
    <property type="nucleotide sequence ID" value="NZ_QZFV01000021.1"/>
</dbReference>
<evidence type="ECO:0000313" key="1">
    <source>
        <dbReference type="EMBL" id="RJQ91315.1"/>
    </source>
</evidence>
<dbReference type="InterPro" id="IPR007061">
    <property type="entry name" value="MST-like"/>
</dbReference>
<accession>A0A419IB82</accession>
<dbReference type="Gene3D" id="1.20.120.450">
    <property type="entry name" value="dinb family like domain"/>
    <property type="match status" value="1"/>
</dbReference>
<dbReference type="AlphaFoldDB" id="A0A419IB82"/>
<protein>
    <submittedName>
        <fullName evidence="1">DinB family protein</fullName>
    </submittedName>
</protein>
<dbReference type="InterPro" id="IPR034660">
    <property type="entry name" value="DinB/YfiT-like"/>
</dbReference>
<dbReference type="Pfam" id="PF04978">
    <property type="entry name" value="MST"/>
    <property type="match status" value="1"/>
</dbReference>
<organism evidence="1 2">
    <name type="scientific">Amycolatopsis panacis</name>
    <dbReference type="NCBI Taxonomy" id="2340917"/>
    <lineage>
        <taxon>Bacteria</taxon>
        <taxon>Bacillati</taxon>
        <taxon>Actinomycetota</taxon>
        <taxon>Actinomycetes</taxon>
        <taxon>Pseudonocardiales</taxon>
        <taxon>Pseudonocardiaceae</taxon>
        <taxon>Amycolatopsis</taxon>
    </lineage>
</organism>
<sequence>MSRTPQHLSPAAAGDRTPIPRLAGERETLLSSLEWHRQTFELKCAGLGQEALSTRAVPVSALSLHGLARHLAGVERWWFRIQLAGEDIPLLYYTDEDPNQDFDALEGDVEEALSAWRAECTRSREIAAARSLEDQGTSKITGEPFALRWLLLNMTTEYARHLGHADLLREATDGSVGY</sequence>
<dbReference type="EMBL" id="QZFV01000021">
    <property type="protein sequence ID" value="RJQ91315.1"/>
    <property type="molecule type" value="Genomic_DNA"/>
</dbReference>
<reference evidence="1 2" key="1">
    <citation type="submission" date="2018-09" db="EMBL/GenBank/DDBJ databases">
        <title>YIM PH 21725 draft genome.</title>
        <authorList>
            <person name="Miao C."/>
        </authorList>
    </citation>
    <scope>NUCLEOTIDE SEQUENCE [LARGE SCALE GENOMIC DNA]</scope>
    <source>
        <strain evidence="2">YIM PH21725</strain>
    </source>
</reference>